<evidence type="ECO:0000256" key="7">
    <source>
        <dbReference type="ARBA" id="ARBA00019373"/>
    </source>
</evidence>
<evidence type="ECO:0000256" key="4">
    <source>
        <dbReference type="ARBA" id="ARBA00005189"/>
    </source>
</evidence>
<dbReference type="AlphaFoldDB" id="A0A3A6UWX3"/>
<feature type="transmembrane region" description="Helical" evidence="19">
    <location>
        <begin position="193"/>
        <end position="211"/>
    </location>
</feature>
<evidence type="ECO:0000256" key="12">
    <source>
        <dbReference type="ARBA" id="ARBA00022695"/>
    </source>
</evidence>
<comment type="caution">
    <text evidence="20">The sequence shown here is derived from an EMBL/GenBank/DDBJ whole genome shotgun (WGS) entry which is preliminary data.</text>
</comment>
<dbReference type="UniPathway" id="UPA00557">
    <property type="reaction ID" value="UER00614"/>
</dbReference>
<evidence type="ECO:0000256" key="15">
    <source>
        <dbReference type="ARBA" id="ARBA00023136"/>
    </source>
</evidence>
<keyword evidence="13 19" id="KW-1133">Transmembrane helix</keyword>
<feature type="transmembrane region" description="Helical" evidence="19">
    <location>
        <begin position="45"/>
        <end position="63"/>
    </location>
</feature>
<comment type="similarity">
    <text evidence="5 18">Belongs to the CDS family.</text>
</comment>
<evidence type="ECO:0000256" key="11">
    <source>
        <dbReference type="ARBA" id="ARBA00022692"/>
    </source>
</evidence>
<evidence type="ECO:0000256" key="13">
    <source>
        <dbReference type="ARBA" id="ARBA00022989"/>
    </source>
</evidence>
<evidence type="ECO:0000256" key="10">
    <source>
        <dbReference type="ARBA" id="ARBA00022679"/>
    </source>
</evidence>
<feature type="transmembrane region" description="Helical" evidence="19">
    <location>
        <begin position="120"/>
        <end position="142"/>
    </location>
</feature>
<dbReference type="PANTHER" id="PTHR46382">
    <property type="entry name" value="PHOSPHATIDATE CYTIDYLYLTRANSFERASE"/>
    <property type="match status" value="1"/>
</dbReference>
<evidence type="ECO:0000256" key="2">
    <source>
        <dbReference type="ARBA" id="ARBA00004651"/>
    </source>
</evidence>
<reference evidence="20 21" key="1">
    <citation type="submission" date="2018-08" db="EMBL/GenBank/DDBJ databases">
        <title>Genome Sequences of Legionella pneumophila subsp. pneumophila Isolates, Recovered from a Drinking Water System in a Large Builging.</title>
        <authorList>
            <person name="Gomez-Alvarez V."/>
            <person name="Boczek L."/>
            <person name="King D."/>
            <person name="Pemberton A."/>
            <person name="Pfaller S."/>
            <person name="Rodgers M."/>
            <person name="Santodomingo J."/>
            <person name="Revetta R."/>
        </authorList>
    </citation>
    <scope>NUCLEOTIDE SEQUENCE [LARGE SCALE GENOMIC DNA]</scope>
    <source>
        <strain evidence="20 21">L01C.1</strain>
    </source>
</reference>
<evidence type="ECO:0000256" key="16">
    <source>
        <dbReference type="ARBA" id="ARBA00023209"/>
    </source>
</evidence>
<evidence type="ECO:0000256" key="5">
    <source>
        <dbReference type="ARBA" id="ARBA00010185"/>
    </source>
</evidence>
<accession>A0A3A6UWX3</accession>
<dbReference type="EC" id="2.7.7.41" evidence="6 18"/>
<evidence type="ECO:0000256" key="6">
    <source>
        <dbReference type="ARBA" id="ARBA00012487"/>
    </source>
</evidence>
<evidence type="ECO:0000313" key="20">
    <source>
        <dbReference type="EMBL" id="RJY33528.1"/>
    </source>
</evidence>
<dbReference type="Pfam" id="PF01148">
    <property type="entry name" value="CTP_transf_1"/>
    <property type="match status" value="1"/>
</dbReference>
<protein>
    <recommendedName>
        <fullName evidence="7 18">Phosphatidate cytidylyltransferase</fullName>
        <ecNumber evidence="6 18">2.7.7.41</ecNumber>
    </recommendedName>
</protein>
<organism evidence="20 21">
    <name type="scientific">Legionella pneumophila subsp. pneumophila</name>
    <dbReference type="NCBI Taxonomy" id="91891"/>
    <lineage>
        <taxon>Bacteria</taxon>
        <taxon>Pseudomonadati</taxon>
        <taxon>Pseudomonadota</taxon>
        <taxon>Gammaproteobacteria</taxon>
        <taxon>Legionellales</taxon>
        <taxon>Legionellaceae</taxon>
        <taxon>Legionella</taxon>
    </lineage>
</organism>
<sequence length="284" mass="31852">MPGGQEGLGKFHNLNKGKTMFMQRLITTLILPPLVLLAIFYAPSWILWGIVLVILLLAGLECFKLIPVDNLTVQACFLIFLLMCFWASGYFYPYWLSVGLLVWLLNGLAILTYPRSQNYWGYPIVVAIASLILLPLFTQSLIQISFLQQGKELLVYLLFLIWASDIGAYLAGKQWGKHKLIPKVSPGKSWEGVTGGVILAMIVATLGYYYFIPYSIYIWFGLALSTVVISIFGDLFISILKRRCQLKDTGNIIPGHGGILDRLDSLIAALPWFYFGLTYIPLGI</sequence>
<keyword evidence="8" id="KW-1003">Cell membrane</keyword>
<dbReference type="PROSITE" id="PS01315">
    <property type="entry name" value="CDS"/>
    <property type="match status" value="1"/>
</dbReference>
<keyword evidence="16" id="KW-0594">Phospholipid biosynthesis</keyword>
<keyword evidence="12 18" id="KW-0548">Nucleotidyltransferase</keyword>
<feature type="transmembrane region" description="Helical" evidence="19">
    <location>
        <begin position="154"/>
        <end position="172"/>
    </location>
</feature>
<keyword evidence="15 19" id="KW-0472">Membrane</keyword>
<feature type="transmembrane region" description="Helical" evidence="19">
    <location>
        <begin position="21"/>
        <end position="39"/>
    </location>
</feature>
<gene>
    <name evidence="20" type="ORF">D1H98_01600</name>
</gene>
<keyword evidence="11 18" id="KW-0812">Transmembrane</keyword>
<dbReference type="GO" id="GO:0005886">
    <property type="term" value="C:plasma membrane"/>
    <property type="evidence" value="ECO:0007669"/>
    <property type="project" value="UniProtKB-SubCell"/>
</dbReference>
<evidence type="ECO:0000256" key="1">
    <source>
        <dbReference type="ARBA" id="ARBA00001698"/>
    </source>
</evidence>
<keyword evidence="9" id="KW-0444">Lipid biosynthesis</keyword>
<feature type="transmembrane region" description="Helical" evidence="19">
    <location>
        <begin position="70"/>
        <end position="88"/>
    </location>
</feature>
<evidence type="ECO:0000313" key="21">
    <source>
        <dbReference type="Proteomes" id="UP000277145"/>
    </source>
</evidence>
<comment type="pathway">
    <text evidence="4">Lipid metabolism.</text>
</comment>
<evidence type="ECO:0000256" key="17">
    <source>
        <dbReference type="ARBA" id="ARBA00023264"/>
    </source>
</evidence>
<evidence type="ECO:0000256" key="18">
    <source>
        <dbReference type="RuleBase" id="RU003938"/>
    </source>
</evidence>
<keyword evidence="17" id="KW-1208">Phospholipid metabolism</keyword>
<name>A0A3A6UWX3_LEGPN</name>
<keyword evidence="14" id="KW-0443">Lipid metabolism</keyword>
<evidence type="ECO:0000256" key="3">
    <source>
        <dbReference type="ARBA" id="ARBA00005119"/>
    </source>
</evidence>
<evidence type="ECO:0000256" key="9">
    <source>
        <dbReference type="ARBA" id="ARBA00022516"/>
    </source>
</evidence>
<feature type="transmembrane region" description="Helical" evidence="19">
    <location>
        <begin position="217"/>
        <end position="237"/>
    </location>
</feature>
<dbReference type="InterPro" id="IPR000374">
    <property type="entry name" value="PC_trans"/>
</dbReference>
<comment type="catalytic activity">
    <reaction evidence="1 18">
        <text>a 1,2-diacyl-sn-glycero-3-phosphate + CTP + H(+) = a CDP-1,2-diacyl-sn-glycerol + diphosphate</text>
        <dbReference type="Rhea" id="RHEA:16229"/>
        <dbReference type="ChEBI" id="CHEBI:15378"/>
        <dbReference type="ChEBI" id="CHEBI:33019"/>
        <dbReference type="ChEBI" id="CHEBI:37563"/>
        <dbReference type="ChEBI" id="CHEBI:58332"/>
        <dbReference type="ChEBI" id="CHEBI:58608"/>
        <dbReference type="EC" id="2.7.7.41"/>
    </reaction>
</comment>
<keyword evidence="10 18" id="KW-0808">Transferase</keyword>
<dbReference type="GO" id="GO:0016024">
    <property type="term" value="P:CDP-diacylglycerol biosynthetic process"/>
    <property type="evidence" value="ECO:0007669"/>
    <property type="project" value="UniProtKB-UniPathway"/>
</dbReference>
<proteinExistence type="inferred from homology"/>
<comment type="subcellular location">
    <subcellularLocation>
        <location evidence="2">Cell membrane</location>
        <topology evidence="2">Multi-pass membrane protein</topology>
    </subcellularLocation>
</comment>
<dbReference type="GO" id="GO:0004605">
    <property type="term" value="F:phosphatidate cytidylyltransferase activity"/>
    <property type="evidence" value="ECO:0007669"/>
    <property type="project" value="UniProtKB-EC"/>
</dbReference>
<comment type="pathway">
    <text evidence="3 18">Phospholipid metabolism; CDP-diacylglycerol biosynthesis; CDP-diacylglycerol from sn-glycerol 3-phosphate: step 3/3.</text>
</comment>
<evidence type="ECO:0000256" key="14">
    <source>
        <dbReference type="ARBA" id="ARBA00023098"/>
    </source>
</evidence>
<evidence type="ECO:0000256" key="8">
    <source>
        <dbReference type="ARBA" id="ARBA00022475"/>
    </source>
</evidence>
<evidence type="ECO:0000256" key="19">
    <source>
        <dbReference type="SAM" id="Phobius"/>
    </source>
</evidence>
<dbReference type="EMBL" id="QWDR01000001">
    <property type="protein sequence ID" value="RJY33528.1"/>
    <property type="molecule type" value="Genomic_DNA"/>
</dbReference>
<dbReference type="PANTHER" id="PTHR46382:SF1">
    <property type="entry name" value="PHOSPHATIDATE CYTIDYLYLTRANSFERASE"/>
    <property type="match status" value="1"/>
</dbReference>
<dbReference type="Proteomes" id="UP000277145">
    <property type="component" value="Unassembled WGS sequence"/>
</dbReference>